<name>A0A6S7AA61_9BURK</name>
<reference evidence="1 2" key="1">
    <citation type="submission" date="2020-04" db="EMBL/GenBank/DDBJ databases">
        <authorList>
            <person name="De Canck E."/>
        </authorList>
    </citation>
    <scope>NUCLEOTIDE SEQUENCE [LARGE SCALE GENOMIC DNA]</scope>
    <source>
        <strain evidence="1 2">LMG 3441</strain>
    </source>
</reference>
<evidence type="ECO:0000313" key="1">
    <source>
        <dbReference type="EMBL" id="CAB3681189.1"/>
    </source>
</evidence>
<protein>
    <recommendedName>
        <fullName evidence="3">Knr4/Smi1-like domain-containing protein</fullName>
    </recommendedName>
</protein>
<sequence>MSGSGEKLTDEGLVALQERFPELPPGYFEYLKAYGWGMTPSGRMLYSAPIEPEEIFGEAHGLQGVVLLGDDLAGYFFSFRLATKQYGEVDQRGSWQPALTAKDVHAYALGDSQGAA</sequence>
<dbReference type="EMBL" id="CADIJQ010000001">
    <property type="protein sequence ID" value="CAB3681189.1"/>
    <property type="molecule type" value="Genomic_DNA"/>
</dbReference>
<organism evidence="1 2">
    <name type="scientific">Achromobacter kerstersii</name>
    <dbReference type="NCBI Taxonomy" id="1353890"/>
    <lineage>
        <taxon>Bacteria</taxon>
        <taxon>Pseudomonadati</taxon>
        <taxon>Pseudomonadota</taxon>
        <taxon>Betaproteobacteria</taxon>
        <taxon>Burkholderiales</taxon>
        <taxon>Alcaligenaceae</taxon>
        <taxon>Achromobacter</taxon>
    </lineage>
</organism>
<dbReference type="AlphaFoldDB" id="A0A6S7AA61"/>
<dbReference type="InterPro" id="IPR037883">
    <property type="entry name" value="Knr4/Smi1-like_sf"/>
</dbReference>
<dbReference type="SUPFAM" id="SSF160631">
    <property type="entry name" value="SMI1/KNR4-like"/>
    <property type="match status" value="1"/>
</dbReference>
<keyword evidence="2" id="KW-1185">Reference proteome</keyword>
<accession>A0A6S7AA61</accession>
<evidence type="ECO:0008006" key="3">
    <source>
        <dbReference type="Google" id="ProtNLM"/>
    </source>
</evidence>
<dbReference type="Proteomes" id="UP000494269">
    <property type="component" value="Unassembled WGS sequence"/>
</dbReference>
<evidence type="ECO:0000313" key="2">
    <source>
        <dbReference type="Proteomes" id="UP000494269"/>
    </source>
</evidence>
<proteinExistence type="predicted"/>
<gene>
    <name evidence="1" type="ORF">LMG3441_01603</name>
</gene>
<dbReference type="RefSeq" id="WP_175169333.1">
    <property type="nucleotide sequence ID" value="NZ_CADIJQ010000001.1"/>
</dbReference>